<dbReference type="Proteomes" id="UP000683360">
    <property type="component" value="Unassembled WGS sequence"/>
</dbReference>
<evidence type="ECO:0000256" key="1">
    <source>
        <dbReference type="ARBA" id="ARBA00009219"/>
    </source>
</evidence>
<dbReference type="GO" id="GO:0006694">
    <property type="term" value="P:steroid biosynthetic process"/>
    <property type="evidence" value="ECO:0007669"/>
    <property type="project" value="InterPro"/>
</dbReference>
<dbReference type="PANTHER" id="PTHR43245">
    <property type="entry name" value="BIFUNCTIONAL POLYMYXIN RESISTANCE PROTEIN ARNA"/>
    <property type="match status" value="1"/>
</dbReference>
<sequence>MYSWLKIFEKCTRKLEYNCDKTITSIIGDIQDVELVTRACKGVDAVFHLASKIDVSLLPDVKSMYDVNVKGTQNIIKACKEHDVQYLIYCGTLGSFYGYDAVRNGTETSVTFPKKCSHGHYGETKRKALEIVINENGSSLRNGKVLRTIGILPPGMYGELDPTNTISRNRSVRNGIYYRVMGAMEAKLQYSYVGNVAMMFVRAYQSLLNNEKLGGQYYFAVDDSPQQTHIEHRKPYIGETIGISSWFVSHRFVCAVLHFIYVCLLIISPFKKINFQLSPNVINFVNTTFYVTYEKAKMMFGYKPLYDYKESIRRTIDSLPKVQ</sequence>
<evidence type="ECO:0000256" key="3">
    <source>
        <dbReference type="RuleBase" id="RU004475"/>
    </source>
</evidence>
<dbReference type="Gene3D" id="3.40.50.720">
    <property type="entry name" value="NAD(P)-binding Rossmann-like Domain"/>
    <property type="match status" value="1"/>
</dbReference>
<proteinExistence type="inferred from homology"/>
<evidence type="ECO:0000313" key="5">
    <source>
        <dbReference type="EMBL" id="CAG2246520.1"/>
    </source>
</evidence>
<gene>
    <name evidence="5" type="ORF">MEDL_58509</name>
</gene>
<reference evidence="5" key="1">
    <citation type="submission" date="2021-03" db="EMBL/GenBank/DDBJ databases">
        <authorList>
            <person name="Bekaert M."/>
        </authorList>
    </citation>
    <scope>NUCLEOTIDE SEQUENCE</scope>
</reference>
<dbReference type="SUPFAM" id="SSF51735">
    <property type="entry name" value="NAD(P)-binding Rossmann-fold domains"/>
    <property type="match status" value="1"/>
</dbReference>
<evidence type="ECO:0000259" key="4">
    <source>
        <dbReference type="Pfam" id="PF01073"/>
    </source>
</evidence>
<dbReference type="InterPro" id="IPR050177">
    <property type="entry name" value="Lipid_A_modif_metabolic_enz"/>
</dbReference>
<dbReference type="OrthoDB" id="10262413at2759"/>
<dbReference type="EMBL" id="CAJPWZ010002871">
    <property type="protein sequence ID" value="CAG2246520.1"/>
    <property type="molecule type" value="Genomic_DNA"/>
</dbReference>
<dbReference type="Pfam" id="PF01073">
    <property type="entry name" value="3Beta_HSD"/>
    <property type="match status" value="1"/>
</dbReference>
<dbReference type="InterPro" id="IPR036291">
    <property type="entry name" value="NAD(P)-bd_dom_sf"/>
</dbReference>
<evidence type="ECO:0000256" key="2">
    <source>
        <dbReference type="ARBA" id="ARBA00023002"/>
    </source>
</evidence>
<dbReference type="InterPro" id="IPR002225">
    <property type="entry name" value="3Beta_OHSteriod_DH/Estase"/>
</dbReference>
<organism evidence="5 6">
    <name type="scientific">Mytilus edulis</name>
    <name type="common">Blue mussel</name>
    <dbReference type="NCBI Taxonomy" id="6550"/>
    <lineage>
        <taxon>Eukaryota</taxon>
        <taxon>Metazoa</taxon>
        <taxon>Spiralia</taxon>
        <taxon>Lophotrochozoa</taxon>
        <taxon>Mollusca</taxon>
        <taxon>Bivalvia</taxon>
        <taxon>Autobranchia</taxon>
        <taxon>Pteriomorphia</taxon>
        <taxon>Mytilida</taxon>
        <taxon>Mytiloidea</taxon>
        <taxon>Mytilidae</taxon>
        <taxon>Mytilinae</taxon>
        <taxon>Mytilus</taxon>
    </lineage>
</organism>
<accession>A0A8S3ULL0</accession>
<feature type="domain" description="3-beta hydroxysteroid dehydrogenase/isomerase" evidence="4">
    <location>
        <begin position="21"/>
        <end position="228"/>
    </location>
</feature>
<name>A0A8S3ULL0_MYTED</name>
<evidence type="ECO:0000313" key="6">
    <source>
        <dbReference type="Proteomes" id="UP000683360"/>
    </source>
</evidence>
<protein>
    <recommendedName>
        <fullName evidence="4">3-beta hydroxysteroid dehydrogenase/isomerase domain-containing protein</fullName>
    </recommendedName>
</protein>
<comment type="caution">
    <text evidence="5">The sequence shown here is derived from an EMBL/GenBank/DDBJ whole genome shotgun (WGS) entry which is preliminary data.</text>
</comment>
<dbReference type="AlphaFoldDB" id="A0A8S3ULL0"/>
<keyword evidence="6" id="KW-1185">Reference proteome</keyword>
<keyword evidence="2 3" id="KW-0560">Oxidoreductase</keyword>
<dbReference type="PANTHER" id="PTHR43245:SF51">
    <property type="entry name" value="SHORT CHAIN DEHYDROGENASE_REDUCTASE FAMILY 42E, MEMBER 2"/>
    <property type="match status" value="1"/>
</dbReference>
<dbReference type="GO" id="GO:0016616">
    <property type="term" value="F:oxidoreductase activity, acting on the CH-OH group of donors, NAD or NADP as acceptor"/>
    <property type="evidence" value="ECO:0007669"/>
    <property type="project" value="InterPro"/>
</dbReference>
<comment type="similarity">
    <text evidence="1 3">Belongs to the 3-beta-HSD family.</text>
</comment>